<evidence type="ECO:0000256" key="5">
    <source>
        <dbReference type="ARBA" id="ARBA00023002"/>
    </source>
</evidence>
<dbReference type="CDD" id="cd20653">
    <property type="entry name" value="CYP81"/>
    <property type="match status" value="1"/>
</dbReference>
<dbReference type="FunFam" id="1.10.630.10:FF:000023">
    <property type="entry name" value="Cytochrome P450 family protein"/>
    <property type="match status" value="1"/>
</dbReference>
<dbReference type="Pfam" id="PF00067">
    <property type="entry name" value="p450"/>
    <property type="match status" value="1"/>
</dbReference>
<proteinExistence type="inferred from homology"/>
<dbReference type="PRINTS" id="PR00463">
    <property type="entry name" value="EP450I"/>
</dbReference>
<gene>
    <name evidence="12" type="ORF">RJ641_029213</name>
</gene>
<evidence type="ECO:0000256" key="2">
    <source>
        <dbReference type="ARBA" id="ARBA00010617"/>
    </source>
</evidence>
<evidence type="ECO:0000256" key="9">
    <source>
        <dbReference type="PIRSR" id="PIRSR602401-1"/>
    </source>
</evidence>
<comment type="similarity">
    <text evidence="2 10">Belongs to the cytochrome P450 family.</text>
</comment>
<keyword evidence="6 9" id="KW-0408">Iron</keyword>
<evidence type="ECO:0000256" key="6">
    <source>
        <dbReference type="ARBA" id="ARBA00023004"/>
    </source>
</evidence>
<dbReference type="PANTHER" id="PTHR47947">
    <property type="entry name" value="CYTOCHROME P450 82C3-RELATED"/>
    <property type="match status" value="1"/>
</dbReference>
<dbReference type="AlphaFoldDB" id="A0AAN8W1C2"/>
<evidence type="ECO:0000256" key="4">
    <source>
        <dbReference type="ARBA" id="ARBA00022723"/>
    </source>
</evidence>
<dbReference type="GO" id="GO:0004497">
    <property type="term" value="F:monooxygenase activity"/>
    <property type="evidence" value="ECO:0007669"/>
    <property type="project" value="UniProtKB-KW"/>
</dbReference>
<evidence type="ECO:0000256" key="3">
    <source>
        <dbReference type="ARBA" id="ARBA00022617"/>
    </source>
</evidence>
<keyword evidence="8" id="KW-0472">Membrane</keyword>
<dbReference type="Gene3D" id="1.10.630.10">
    <property type="entry name" value="Cytochrome P450"/>
    <property type="match status" value="1"/>
</dbReference>
<evidence type="ECO:0000256" key="1">
    <source>
        <dbReference type="ARBA" id="ARBA00004370"/>
    </source>
</evidence>
<feature type="signal peptide" evidence="11">
    <location>
        <begin position="1"/>
        <end position="16"/>
    </location>
</feature>
<feature type="chain" id="PRO_5042912350" evidence="11">
    <location>
        <begin position="17"/>
        <end position="509"/>
    </location>
</feature>
<keyword evidence="5 10" id="KW-0560">Oxidoreductase</keyword>
<evidence type="ECO:0000256" key="10">
    <source>
        <dbReference type="RuleBase" id="RU000461"/>
    </source>
</evidence>
<evidence type="ECO:0000313" key="12">
    <source>
        <dbReference type="EMBL" id="KAK6939682.1"/>
    </source>
</evidence>
<dbReference type="InterPro" id="IPR036396">
    <property type="entry name" value="Cyt_P450_sf"/>
</dbReference>
<keyword evidence="3 9" id="KW-0349">Heme</keyword>
<evidence type="ECO:0000256" key="11">
    <source>
        <dbReference type="SAM" id="SignalP"/>
    </source>
</evidence>
<dbReference type="InterPro" id="IPR050651">
    <property type="entry name" value="Plant_Cytochrome_P450_Monoox"/>
</dbReference>
<dbReference type="InterPro" id="IPR017972">
    <property type="entry name" value="Cyt_P450_CS"/>
</dbReference>
<feature type="binding site" description="axial binding residue" evidence="9">
    <location>
        <position position="445"/>
    </location>
    <ligand>
        <name>heme</name>
        <dbReference type="ChEBI" id="CHEBI:30413"/>
    </ligand>
    <ligandPart>
        <name>Fe</name>
        <dbReference type="ChEBI" id="CHEBI:18248"/>
    </ligandPart>
</feature>
<dbReference type="GO" id="GO:0005506">
    <property type="term" value="F:iron ion binding"/>
    <property type="evidence" value="ECO:0007669"/>
    <property type="project" value="InterPro"/>
</dbReference>
<keyword evidence="13" id="KW-1185">Reference proteome</keyword>
<dbReference type="EMBL" id="JBAMMX010000005">
    <property type="protein sequence ID" value="KAK6939682.1"/>
    <property type="molecule type" value="Genomic_DNA"/>
</dbReference>
<dbReference type="InterPro" id="IPR002401">
    <property type="entry name" value="Cyt_P450_E_grp-I"/>
</dbReference>
<reference evidence="12 13" key="1">
    <citation type="submission" date="2023-12" db="EMBL/GenBank/DDBJ databases">
        <title>A high-quality genome assembly for Dillenia turbinata (Dilleniales).</title>
        <authorList>
            <person name="Chanderbali A."/>
        </authorList>
    </citation>
    <scope>NUCLEOTIDE SEQUENCE [LARGE SCALE GENOMIC DNA]</scope>
    <source>
        <strain evidence="12">LSX21</strain>
        <tissue evidence="12">Leaf</tissue>
    </source>
</reference>
<dbReference type="PROSITE" id="PS00086">
    <property type="entry name" value="CYTOCHROME_P450"/>
    <property type="match status" value="1"/>
</dbReference>
<dbReference type="PRINTS" id="PR00385">
    <property type="entry name" value="P450"/>
</dbReference>
<name>A0AAN8W1C2_9MAGN</name>
<sequence>MMNLFFLCTQFALSCALIAIAKHVLHKIRNLPPTPFPSLPILGHFHLLRKPIHRCLSKISDRYGPIVLLHFGYRKVLVISSPELAEECFTKNDVVFANRPRFLAGKIMGSNYTNIVWAPYGDHWRNLRRISALEILSAHRLQTLSAVRSDEVKFLIRRLLKASKMNQPAEMKSGFFEVMMNAMMRMISGKRFYGEEVEDSEEARRFREISKETLEIALSNNVGEFLPMIRWFDGREKKLWAFKTKRDMFYQNLIDQNRKLQVDTSLILSDKTKQNRNLIQVLLSMQETDPAYYTDQFIVGLMQTLLIAGTDTTAVTMQWALSLLLNHPQVLEKAQAEIDNHVGSGRLIDESDLGRLPYLRSVILETLRMYPPSPIIVPHESSDDCTVGGYHIPRGTILFVNSWSIQNKPMIWADPRTFNPERFLGVEGARDGFRLMPFGSGRRACPGEGLAIRMIAFVLGSIIQCFDWERNHEKLVDMSERLGFLLSKAQPLQAKCKPRPFVSEILAQV</sequence>
<comment type="cofactor">
    <cofactor evidence="9">
        <name>heme</name>
        <dbReference type="ChEBI" id="CHEBI:30413"/>
    </cofactor>
</comment>
<dbReference type="InterPro" id="IPR001128">
    <property type="entry name" value="Cyt_P450"/>
</dbReference>
<dbReference type="GO" id="GO:0016705">
    <property type="term" value="F:oxidoreductase activity, acting on paired donors, with incorporation or reduction of molecular oxygen"/>
    <property type="evidence" value="ECO:0007669"/>
    <property type="project" value="InterPro"/>
</dbReference>
<dbReference type="PANTHER" id="PTHR47947:SF24">
    <property type="entry name" value="ISOFLAVONE 2'-HYDROXYLASE-LIKE"/>
    <property type="match status" value="1"/>
</dbReference>
<keyword evidence="4 9" id="KW-0479">Metal-binding</keyword>
<comment type="caution">
    <text evidence="12">The sequence shown here is derived from an EMBL/GenBank/DDBJ whole genome shotgun (WGS) entry which is preliminary data.</text>
</comment>
<accession>A0AAN8W1C2</accession>
<comment type="subcellular location">
    <subcellularLocation>
        <location evidence="1">Membrane</location>
    </subcellularLocation>
</comment>
<protein>
    <submittedName>
        <fullName evidence="12">Cytochrome P450</fullName>
    </submittedName>
</protein>
<dbReference type="GO" id="GO:0020037">
    <property type="term" value="F:heme binding"/>
    <property type="evidence" value="ECO:0007669"/>
    <property type="project" value="InterPro"/>
</dbReference>
<keyword evidence="11" id="KW-0732">Signal</keyword>
<dbReference type="Proteomes" id="UP001370490">
    <property type="component" value="Unassembled WGS sequence"/>
</dbReference>
<keyword evidence="7 10" id="KW-0503">Monooxygenase</keyword>
<organism evidence="12 13">
    <name type="scientific">Dillenia turbinata</name>
    <dbReference type="NCBI Taxonomy" id="194707"/>
    <lineage>
        <taxon>Eukaryota</taxon>
        <taxon>Viridiplantae</taxon>
        <taxon>Streptophyta</taxon>
        <taxon>Embryophyta</taxon>
        <taxon>Tracheophyta</taxon>
        <taxon>Spermatophyta</taxon>
        <taxon>Magnoliopsida</taxon>
        <taxon>eudicotyledons</taxon>
        <taxon>Gunneridae</taxon>
        <taxon>Pentapetalae</taxon>
        <taxon>Dilleniales</taxon>
        <taxon>Dilleniaceae</taxon>
        <taxon>Dillenia</taxon>
    </lineage>
</organism>
<dbReference type="SUPFAM" id="SSF48264">
    <property type="entry name" value="Cytochrome P450"/>
    <property type="match status" value="1"/>
</dbReference>
<evidence type="ECO:0000256" key="8">
    <source>
        <dbReference type="ARBA" id="ARBA00023136"/>
    </source>
</evidence>
<dbReference type="GO" id="GO:0016020">
    <property type="term" value="C:membrane"/>
    <property type="evidence" value="ECO:0007669"/>
    <property type="project" value="UniProtKB-SubCell"/>
</dbReference>
<evidence type="ECO:0000313" key="13">
    <source>
        <dbReference type="Proteomes" id="UP001370490"/>
    </source>
</evidence>
<evidence type="ECO:0000256" key="7">
    <source>
        <dbReference type="ARBA" id="ARBA00023033"/>
    </source>
</evidence>